<feature type="non-terminal residue" evidence="1">
    <location>
        <position position="34"/>
    </location>
</feature>
<accession>A0A382NCV0</accession>
<sequence>MKQLITQQIPRLFDGNLRVQPVMKKQAHHRPEQK</sequence>
<dbReference type="EMBL" id="UINC01099628">
    <property type="protein sequence ID" value="SVC59044.1"/>
    <property type="molecule type" value="Genomic_DNA"/>
</dbReference>
<evidence type="ECO:0000313" key="1">
    <source>
        <dbReference type="EMBL" id="SVC59044.1"/>
    </source>
</evidence>
<protein>
    <submittedName>
        <fullName evidence="1">Uncharacterized protein</fullName>
    </submittedName>
</protein>
<dbReference type="AlphaFoldDB" id="A0A382NCV0"/>
<gene>
    <name evidence="1" type="ORF">METZ01_LOCUS311898</name>
</gene>
<name>A0A382NCV0_9ZZZZ</name>
<reference evidence="1" key="1">
    <citation type="submission" date="2018-05" db="EMBL/GenBank/DDBJ databases">
        <authorList>
            <person name="Lanie J.A."/>
            <person name="Ng W.-L."/>
            <person name="Kazmierczak K.M."/>
            <person name="Andrzejewski T.M."/>
            <person name="Davidsen T.M."/>
            <person name="Wayne K.J."/>
            <person name="Tettelin H."/>
            <person name="Glass J.I."/>
            <person name="Rusch D."/>
            <person name="Podicherti R."/>
            <person name="Tsui H.-C.T."/>
            <person name="Winkler M.E."/>
        </authorList>
    </citation>
    <scope>NUCLEOTIDE SEQUENCE</scope>
</reference>
<proteinExistence type="predicted"/>
<organism evidence="1">
    <name type="scientific">marine metagenome</name>
    <dbReference type="NCBI Taxonomy" id="408172"/>
    <lineage>
        <taxon>unclassified sequences</taxon>
        <taxon>metagenomes</taxon>
        <taxon>ecological metagenomes</taxon>
    </lineage>
</organism>